<feature type="domain" description="VanZ-like" evidence="2">
    <location>
        <begin position="36"/>
        <end position="125"/>
    </location>
</feature>
<organism evidence="4 5">
    <name type="scientific">Glaciihabitans arcticus</name>
    <dbReference type="NCBI Taxonomy" id="2668039"/>
    <lineage>
        <taxon>Bacteria</taxon>
        <taxon>Bacillati</taxon>
        <taxon>Actinomycetota</taxon>
        <taxon>Actinomycetes</taxon>
        <taxon>Micrococcales</taxon>
        <taxon>Microbacteriaceae</taxon>
        <taxon>Glaciihabitans</taxon>
    </lineage>
</organism>
<keyword evidence="1" id="KW-0472">Membrane</keyword>
<dbReference type="InterPro" id="IPR024301">
    <property type="entry name" value="Amidase_6"/>
</dbReference>
<feature type="transmembrane region" description="Helical" evidence="1">
    <location>
        <begin position="109"/>
        <end position="128"/>
    </location>
</feature>
<feature type="transmembrane region" description="Helical" evidence="1">
    <location>
        <begin position="55"/>
        <end position="72"/>
    </location>
</feature>
<dbReference type="RefSeq" id="WP_130982001.1">
    <property type="nucleotide sequence ID" value="NZ_SISG01000001.1"/>
</dbReference>
<evidence type="ECO:0008006" key="6">
    <source>
        <dbReference type="Google" id="ProtNLM"/>
    </source>
</evidence>
<protein>
    <recommendedName>
        <fullName evidence="6">VanZ family protein</fullName>
    </recommendedName>
</protein>
<keyword evidence="1" id="KW-1133">Transmembrane helix</keyword>
<dbReference type="PANTHER" id="PTHR40032:SF1">
    <property type="entry name" value="EXPORTED PROTEIN"/>
    <property type="match status" value="1"/>
</dbReference>
<keyword evidence="1" id="KW-0812">Transmembrane</keyword>
<dbReference type="Pfam" id="PF04892">
    <property type="entry name" value="VanZ"/>
    <property type="match status" value="1"/>
</dbReference>
<feature type="transmembrane region" description="Helical" evidence="1">
    <location>
        <begin position="135"/>
        <end position="157"/>
    </location>
</feature>
<feature type="domain" description="Putative amidase" evidence="3">
    <location>
        <begin position="171"/>
        <end position="309"/>
    </location>
</feature>
<evidence type="ECO:0000259" key="3">
    <source>
        <dbReference type="Pfam" id="PF12671"/>
    </source>
</evidence>
<dbReference type="Pfam" id="PF12671">
    <property type="entry name" value="Amidase_6"/>
    <property type="match status" value="1"/>
</dbReference>
<proteinExistence type="predicted"/>
<evidence type="ECO:0000313" key="4">
    <source>
        <dbReference type="EMBL" id="TBN57892.1"/>
    </source>
</evidence>
<dbReference type="Proteomes" id="UP000294194">
    <property type="component" value="Unassembled WGS sequence"/>
</dbReference>
<evidence type="ECO:0000256" key="1">
    <source>
        <dbReference type="SAM" id="Phobius"/>
    </source>
</evidence>
<feature type="transmembrane region" description="Helical" evidence="1">
    <location>
        <begin position="79"/>
        <end position="97"/>
    </location>
</feature>
<evidence type="ECO:0000313" key="5">
    <source>
        <dbReference type="Proteomes" id="UP000294194"/>
    </source>
</evidence>
<dbReference type="AlphaFoldDB" id="A0A4Q9GSB6"/>
<dbReference type="PANTHER" id="PTHR40032">
    <property type="entry name" value="EXPORTED PROTEIN-RELATED"/>
    <property type="match status" value="1"/>
</dbReference>
<keyword evidence="5" id="KW-1185">Reference proteome</keyword>
<reference evidence="5" key="1">
    <citation type="submission" date="2019-02" db="EMBL/GenBank/DDBJ databases">
        <title>Glaciihabitans arcticus sp. nov., a psychrotolerant bacterium isolated from polar soil.</title>
        <authorList>
            <person name="Dahal R.H."/>
        </authorList>
    </citation>
    <scope>NUCLEOTIDE SEQUENCE [LARGE SCALE GENOMIC DNA]</scope>
    <source>
        <strain evidence="5">RP-3-7</strain>
    </source>
</reference>
<gene>
    <name evidence="4" type="ORF">EYE40_11080</name>
</gene>
<dbReference type="EMBL" id="SISG01000001">
    <property type="protein sequence ID" value="TBN57892.1"/>
    <property type="molecule type" value="Genomic_DNA"/>
</dbReference>
<accession>A0A4Q9GSB6</accession>
<evidence type="ECO:0000259" key="2">
    <source>
        <dbReference type="Pfam" id="PF04892"/>
    </source>
</evidence>
<name>A0A4Q9GSB6_9MICO</name>
<comment type="caution">
    <text evidence="4">The sequence shown here is derived from an EMBL/GenBank/DDBJ whole genome shotgun (WGS) entry which is preliminary data.</text>
</comment>
<sequence>MKNRRLLIGLTVSYLALVAFATLGPTWVVSGALDLFRGMTELLPGSAPSPSSLEFAANVAMFVPLGMLLLLLAGPRRWWLALLLVFGLTASIELVQAGIPSRVSDLRDVFANTGGGALGIVLGVLATLLRRRVALLGAAGVVALGAVLLSTTGGMVAPPLARAETGHVAAQLDYVGTYWNSRNAGEYGALDTTDCVNFASQTLIARGWEQTDQWWHRRSPDGHHSYSDAWISSTALRDYLAGKPELATVLDASARDRVTPGDLVQFDWDSNGRPDHTGIVVSVADEGSGAVIRYASHSNDRERQGVDEALAKDGRGGSYSFWHLVD</sequence>
<dbReference type="InterPro" id="IPR006976">
    <property type="entry name" value="VanZ-like"/>
</dbReference>